<dbReference type="EMBL" id="BAABCX010000001">
    <property type="protein sequence ID" value="GAA3528969.1"/>
    <property type="molecule type" value="Genomic_DNA"/>
</dbReference>
<evidence type="ECO:0000313" key="5">
    <source>
        <dbReference type="Proteomes" id="UP001500795"/>
    </source>
</evidence>
<gene>
    <name evidence="4" type="ORF">GCM10022394_05180</name>
</gene>
<accession>A0ABP6V9N4</accession>
<evidence type="ECO:0000256" key="1">
    <source>
        <dbReference type="ARBA" id="ARBA00008490"/>
    </source>
</evidence>
<feature type="chain" id="PRO_5045274203" evidence="3">
    <location>
        <begin position="22"/>
        <end position="210"/>
    </location>
</feature>
<comment type="caution">
    <text evidence="4">The sequence shown here is derived from an EMBL/GenBank/DDBJ whole genome shotgun (WGS) entry which is preliminary data.</text>
</comment>
<dbReference type="PANTHER" id="PTHR38108">
    <property type="entry name" value="UPF0319 PROTEIN YCCT"/>
    <property type="match status" value="1"/>
</dbReference>
<keyword evidence="2 3" id="KW-0732">Signal</keyword>
<dbReference type="Pfam" id="PF09829">
    <property type="entry name" value="DUF2057"/>
    <property type="match status" value="1"/>
</dbReference>
<dbReference type="Proteomes" id="UP001500795">
    <property type="component" value="Unassembled WGS sequence"/>
</dbReference>
<comment type="similarity">
    <text evidence="1">Belongs to the UPF0319 family.</text>
</comment>
<keyword evidence="5" id="KW-1185">Reference proteome</keyword>
<dbReference type="InterPro" id="IPR018635">
    <property type="entry name" value="UPF0319"/>
</dbReference>
<evidence type="ECO:0000256" key="2">
    <source>
        <dbReference type="ARBA" id="ARBA00022729"/>
    </source>
</evidence>
<evidence type="ECO:0000256" key="3">
    <source>
        <dbReference type="SAM" id="SignalP"/>
    </source>
</evidence>
<feature type="signal peptide" evidence="3">
    <location>
        <begin position="1"/>
        <end position="21"/>
    </location>
</feature>
<reference evidence="5" key="1">
    <citation type="journal article" date="2019" name="Int. J. Syst. Evol. Microbiol.">
        <title>The Global Catalogue of Microorganisms (GCM) 10K type strain sequencing project: providing services to taxonomists for standard genome sequencing and annotation.</title>
        <authorList>
            <consortium name="The Broad Institute Genomics Platform"/>
            <consortium name="The Broad Institute Genome Sequencing Center for Infectious Disease"/>
            <person name="Wu L."/>
            <person name="Ma J."/>
        </authorList>
    </citation>
    <scope>NUCLEOTIDE SEQUENCE [LARGE SCALE GENOMIC DNA]</scope>
    <source>
        <strain evidence="5">JCM 17110</strain>
    </source>
</reference>
<dbReference type="PANTHER" id="PTHR38108:SF1">
    <property type="entry name" value="UPF0319 PROTEIN YCCT"/>
    <property type="match status" value="1"/>
</dbReference>
<protein>
    <submittedName>
        <fullName evidence="4">DUF2057 domain-containing protein</fullName>
    </submittedName>
</protein>
<organism evidence="4 5">
    <name type="scientific">Zobellella aerophila</name>
    <dbReference type="NCBI Taxonomy" id="870480"/>
    <lineage>
        <taxon>Bacteria</taxon>
        <taxon>Pseudomonadati</taxon>
        <taxon>Pseudomonadota</taxon>
        <taxon>Gammaproteobacteria</taxon>
        <taxon>Aeromonadales</taxon>
        <taxon>Aeromonadaceae</taxon>
        <taxon>Zobellella</taxon>
    </lineage>
</organism>
<proteinExistence type="inferred from homology"/>
<dbReference type="RefSeq" id="WP_344954422.1">
    <property type="nucleotide sequence ID" value="NZ_BAABCX010000001.1"/>
</dbReference>
<evidence type="ECO:0000313" key="4">
    <source>
        <dbReference type="EMBL" id="GAA3528969.1"/>
    </source>
</evidence>
<sequence length="210" mass="23230">MKMRTTLAALAVVSLPFGAMAASFEAPQPYQILLVDGKKTDHSAMRGIHNVDVKAGKHQFAISYTEDYSTRTDIRVLNGDPVIITLEVPEDAELTLDYQTPVNYRAAQAFLRDQGSQLRIVDQNSGQPVEAELYSIHRPAGMDVARGIQDYLEETGKSFGGRTDAALAAAEAQFGDASVNADALDMLKHWWNAADKDTRRAFQIWMIQQQ</sequence>
<name>A0ABP6V9N4_9GAMM</name>